<sequence length="276" mass="30084">MAYRQILVHLDDTERCEARIHYAAELGALEGAHLIGWAPTGWADMPASVGRAVAGPTYLQLSMDYLIEQARNAARRFDALLAPRTDVTHESRVHHGEAVESLIAAARTVDLVVVGQPAPEDRSTVQRELATQVVLRSGRPVLVVPHIGEFRWTNGPVVAAWDGGREAARAMADALPLLQRASRVHLVSVRPREDADARIALGAVQQWLERHRVQAHVHVEVSSVPAGEALLSRAADWGAQCLVMGGYGHPRWAEFVLGGATRTMLGQMTLPVLMSH</sequence>
<dbReference type="PANTHER" id="PTHR46268">
    <property type="entry name" value="STRESS RESPONSE PROTEIN NHAX"/>
    <property type="match status" value="1"/>
</dbReference>
<dbReference type="Gene3D" id="3.40.50.12370">
    <property type="match status" value="1"/>
</dbReference>
<dbReference type="InterPro" id="IPR006016">
    <property type="entry name" value="UspA"/>
</dbReference>
<evidence type="ECO:0000259" key="2">
    <source>
        <dbReference type="Pfam" id="PF00582"/>
    </source>
</evidence>
<name>A0ABY6MTP8_9BURK</name>
<dbReference type="Pfam" id="PF00582">
    <property type="entry name" value="Usp"/>
    <property type="match status" value="2"/>
</dbReference>
<feature type="domain" description="UspA" evidence="2">
    <location>
        <begin position="156"/>
        <end position="274"/>
    </location>
</feature>
<protein>
    <submittedName>
        <fullName evidence="3">Universal stress protein</fullName>
    </submittedName>
</protein>
<dbReference type="InterPro" id="IPR006015">
    <property type="entry name" value="Universal_stress_UspA"/>
</dbReference>
<dbReference type="SUPFAM" id="SSF52402">
    <property type="entry name" value="Adenine nucleotide alpha hydrolases-like"/>
    <property type="match status" value="2"/>
</dbReference>
<dbReference type="Proteomes" id="UP001163266">
    <property type="component" value="Chromosome"/>
</dbReference>
<dbReference type="CDD" id="cd00293">
    <property type="entry name" value="USP-like"/>
    <property type="match status" value="1"/>
</dbReference>
<feature type="domain" description="UspA" evidence="2">
    <location>
        <begin position="3"/>
        <end position="145"/>
    </location>
</feature>
<comment type="similarity">
    <text evidence="1">Belongs to the universal stress protein A family.</text>
</comment>
<evidence type="ECO:0000313" key="4">
    <source>
        <dbReference type="Proteomes" id="UP001163266"/>
    </source>
</evidence>
<dbReference type="EMBL" id="CP110257">
    <property type="protein sequence ID" value="UZD55384.1"/>
    <property type="molecule type" value="Genomic_DNA"/>
</dbReference>
<proteinExistence type="inferred from homology"/>
<organism evidence="3 4">
    <name type="scientific">Caldimonas aquatica</name>
    <dbReference type="NCBI Taxonomy" id="376175"/>
    <lineage>
        <taxon>Bacteria</taxon>
        <taxon>Pseudomonadati</taxon>
        <taxon>Pseudomonadota</taxon>
        <taxon>Betaproteobacteria</taxon>
        <taxon>Burkholderiales</taxon>
        <taxon>Sphaerotilaceae</taxon>
        <taxon>Caldimonas</taxon>
    </lineage>
</organism>
<keyword evidence="4" id="KW-1185">Reference proteome</keyword>
<evidence type="ECO:0000256" key="1">
    <source>
        <dbReference type="ARBA" id="ARBA00008791"/>
    </source>
</evidence>
<reference evidence="3" key="1">
    <citation type="submission" date="2022-10" db="EMBL/GenBank/DDBJ databases">
        <title>Complete genome sequence of Schlegelella aquatica LMG 23380.</title>
        <authorList>
            <person name="Musilova J."/>
            <person name="Kourilova X."/>
            <person name="Bezdicek M."/>
            <person name="Hermankova K."/>
            <person name="Obruca S."/>
            <person name="Sedlar K."/>
        </authorList>
    </citation>
    <scope>NUCLEOTIDE SEQUENCE</scope>
    <source>
        <strain evidence="3">LMG 23380</strain>
    </source>
</reference>
<accession>A0ABY6MTP8</accession>
<dbReference type="PRINTS" id="PR01438">
    <property type="entry name" value="UNVRSLSTRESS"/>
</dbReference>
<evidence type="ECO:0000313" key="3">
    <source>
        <dbReference type="EMBL" id="UZD55384.1"/>
    </source>
</evidence>
<dbReference type="RefSeq" id="WP_264893138.1">
    <property type="nucleotide sequence ID" value="NZ_CP110257.1"/>
</dbReference>
<dbReference type="PANTHER" id="PTHR46268:SF15">
    <property type="entry name" value="UNIVERSAL STRESS PROTEIN HP_0031"/>
    <property type="match status" value="1"/>
</dbReference>
<gene>
    <name evidence="3" type="ORF">OMP39_01990</name>
</gene>